<comment type="caution">
    <text evidence="2">The sequence shown here is derived from an EMBL/GenBank/DDBJ whole genome shotgun (WGS) entry which is preliminary data.</text>
</comment>
<dbReference type="Pfam" id="PF13487">
    <property type="entry name" value="HD_5"/>
    <property type="match status" value="1"/>
</dbReference>
<sequence length="406" mass="44700">MKVLEERQMLVGLLEKGMYVSRLDRDWVGTPFSFQGFEITSDDDIELLSAYCTSVFIDVEKSVTAARPSLRIGTGPRKVFPPRGPEYQNTAELTEELPRAREAHADLRALAERIADDVRNGRQLEPGVVQEVIEPMVESLIRNADALFWLMALMKRDDYAYSHAVNCSALAAAFGRHLTLPREVLVELATGGFLLDAGMAGVPAEVTNHEGKLDPEAMALMRGHVGRSMEALDQAGITGKWARELVAGHHERHDGSGYPDGLAGDKIPLAGRMGAVVDTYDALRSDRPHRSGDSRHGALQALYRGRDRLFQAEVVEQFLQCLGVYPTGSLVELSTGEVGVVMAQNQVRRLRPRLMLLLDQDKKPYSPFRDVDLMQYGADMADGGIKIVQALEPGAYGLDPSELFLG</sequence>
<evidence type="ECO:0000259" key="1">
    <source>
        <dbReference type="PROSITE" id="PS51832"/>
    </source>
</evidence>
<dbReference type="SUPFAM" id="SSF109604">
    <property type="entry name" value="HD-domain/PDEase-like"/>
    <property type="match status" value="1"/>
</dbReference>
<organism evidence="2 3">
    <name type="scientific">Arenimonas caeni</name>
    <dbReference type="NCBI Taxonomy" id="2058085"/>
    <lineage>
        <taxon>Bacteria</taxon>
        <taxon>Pseudomonadati</taxon>
        <taxon>Pseudomonadota</taxon>
        <taxon>Gammaproteobacteria</taxon>
        <taxon>Lysobacterales</taxon>
        <taxon>Lysobacteraceae</taxon>
        <taxon>Arenimonas</taxon>
    </lineage>
</organism>
<dbReference type="CDD" id="cd00077">
    <property type="entry name" value="HDc"/>
    <property type="match status" value="1"/>
</dbReference>
<dbReference type="InterPro" id="IPR003607">
    <property type="entry name" value="HD/PDEase_dom"/>
</dbReference>
<name>A0A2P6MCQ7_9GAMM</name>
<evidence type="ECO:0000313" key="2">
    <source>
        <dbReference type="EMBL" id="PRH83739.1"/>
    </source>
</evidence>
<dbReference type="GO" id="GO:0008081">
    <property type="term" value="F:phosphoric diester hydrolase activity"/>
    <property type="evidence" value="ECO:0007669"/>
    <property type="project" value="UniProtKB-ARBA"/>
</dbReference>
<proteinExistence type="predicted"/>
<dbReference type="InterPro" id="IPR021812">
    <property type="entry name" value="DUF3391"/>
</dbReference>
<accession>A0A2P6MCQ7</accession>
<reference evidence="2 3" key="1">
    <citation type="submission" date="2018-03" db="EMBL/GenBank/DDBJ databases">
        <title>Arenimonas caeni sp. nov., isolated from activated sludge.</title>
        <authorList>
            <person name="Liu H."/>
        </authorList>
    </citation>
    <scope>NUCLEOTIDE SEQUENCE [LARGE SCALE GENOMIC DNA]</scope>
    <source>
        <strain evidence="3">z29</strain>
    </source>
</reference>
<gene>
    <name evidence="2" type="ORF">C6N40_00940</name>
</gene>
<dbReference type="PANTHER" id="PTHR43155">
    <property type="entry name" value="CYCLIC DI-GMP PHOSPHODIESTERASE PA4108-RELATED"/>
    <property type="match status" value="1"/>
</dbReference>
<dbReference type="OrthoDB" id="9802066at2"/>
<feature type="domain" description="HD-GYP" evidence="1">
    <location>
        <begin position="138"/>
        <end position="334"/>
    </location>
</feature>
<keyword evidence="3" id="KW-1185">Reference proteome</keyword>
<dbReference type="Proteomes" id="UP000241736">
    <property type="component" value="Unassembled WGS sequence"/>
</dbReference>
<dbReference type="Pfam" id="PF11871">
    <property type="entry name" value="DUF3391"/>
    <property type="match status" value="1"/>
</dbReference>
<dbReference type="AlphaFoldDB" id="A0A2P6MCQ7"/>
<dbReference type="EMBL" id="PVLF01000001">
    <property type="protein sequence ID" value="PRH83739.1"/>
    <property type="molecule type" value="Genomic_DNA"/>
</dbReference>
<dbReference type="InterPro" id="IPR037522">
    <property type="entry name" value="HD_GYP_dom"/>
</dbReference>
<dbReference type="Gene3D" id="1.10.3210.10">
    <property type="entry name" value="Hypothetical protein af1432"/>
    <property type="match status" value="1"/>
</dbReference>
<dbReference type="PANTHER" id="PTHR43155:SF2">
    <property type="entry name" value="CYCLIC DI-GMP PHOSPHODIESTERASE PA4108"/>
    <property type="match status" value="1"/>
</dbReference>
<dbReference type="PROSITE" id="PS51832">
    <property type="entry name" value="HD_GYP"/>
    <property type="match status" value="1"/>
</dbReference>
<evidence type="ECO:0000313" key="3">
    <source>
        <dbReference type="Proteomes" id="UP000241736"/>
    </source>
</evidence>
<protein>
    <submittedName>
        <fullName evidence="2">HD-GYP domain-containing protein</fullName>
    </submittedName>
</protein>